<organism evidence="8 9">
    <name type="scientific">Elliptochloris bilobata</name>
    <dbReference type="NCBI Taxonomy" id="381761"/>
    <lineage>
        <taxon>Eukaryota</taxon>
        <taxon>Viridiplantae</taxon>
        <taxon>Chlorophyta</taxon>
        <taxon>core chlorophytes</taxon>
        <taxon>Trebouxiophyceae</taxon>
        <taxon>Trebouxiophyceae incertae sedis</taxon>
        <taxon>Elliptochloris clade</taxon>
        <taxon>Elliptochloris</taxon>
    </lineage>
</organism>
<keyword evidence="4" id="KW-0479">Metal-binding</keyword>
<comment type="cofactor">
    <cofactor evidence="1">
        <name>Mg(2+)</name>
        <dbReference type="ChEBI" id="CHEBI:18420"/>
    </cofactor>
</comment>
<dbReference type="Proteomes" id="UP001445335">
    <property type="component" value="Unassembled WGS sequence"/>
</dbReference>
<dbReference type="PROSITE" id="PS00723">
    <property type="entry name" value="POLYPRENYL_SYNTHASE_1"/>
    <property type="match status" value="1"/>
</dbReference>
<dbReference type="EMBL" id="JALJOU010000108">
    <property type="protein sequence ID" value="KAK9821114.1"/>
    <property type="molecule type" value="Genomic_DNA"/>
</dbReference>
<evidence type="ECO:0000256" key="1">
    <source>
        <dbReference type="ARBA" id="ARBA00001946"/>
    </source>
</evidence>
<dbReference type="Gene3D" id="1.10.600.10">
    <property type="entry name" value="Farnesyl Diphosphate Synthase"/>
    <property type="match status" value="1"/>
</dbReference>
<protein>
    <recommendedName>
        <fullName evidence="10">Solanesyl diphosphate synthase</fullName>
    </recommendedName>
</protein>
<dbReference type="GO" id="GO:0009507">
    <property type="term" value="C:chloroplast"/>
    <property type="evidence" value="ECO:0007669"/>
    <property type="project" value="TreeGrafter"/>
</dbReference>
<proteinExistence type="inferred from homology"/>
<dbReference type="NCBIfam" id="TIGR02749">
    <property type="entry name" value="prenyl_cyano"/>
    <property type="match status" value="1"/>
</dbReference>
<dbReference type="GO" id="GO:0010236">
    <property type="term" value="P:plastoquinone biosynthetic process"/>
    <property type="evidence" value="ECO:0007669"/>
    <property type="project" value="TreeGrafter"/>
</dbReference>
<dbReference type="SUPFAM" id="SSF48576">
    <property type="entry name" value="Terpenoid synthases"/>
    <property type="match status" value="1"/>
</dbReference>
<evidence type="ECO:0000256" key="2">
    <source>
        <dbReference type="ARBA" id="ARBA00006706"/>
    </source>
</evidence>
<dbReference type="InterPro" id="IPR008949">
    <property type="entry name" value="Isoprenoid_synthase_dom_sf"/>
</dbReference>
<gene>
    <name evidence="8" type="ORF">WJX81_007930</name>
</gene>
<dbReference type="SFLD" id="SFLDS00005">
    <property type="entry name" value="Isoprenoid_Synthase_Type_I"/>
    <property type="match status" value="1"/>
</dbReference>
<dbReference type="GO" id="GO:0046872">
    <property type="term" value="F:metal ion binding"/>
    <property type="evidence" value="ECO:0007669"/>
    <property type="project" value="UniProtKB-KW"/>
</dbReference>
<dbReference type="PANTHER" id="PTHR12001">
    <property type="entry name" value="GERANYLGERANYL PYROPHOSPHATE SYNTHASE"/>
    <property type="match status" value="1"/>
</dbReference>
<evidence type="ECO:0000313" key="9">
    <source>
        <dbReference type="Proteomes" id="UP001445335"/>
    </source>
</evidence>
<keyword evidence="9" id="KW-1185">Reference proteome</keyword>
<dbReference type="InterPro" id="IPR033749">
    <property type="entry name" value="Polyprenyl_synt_CS"/>
</dbReference>
<comment type="similarity">
    <text evidence="2 7">Belongs to the FPP/GGPP synthase family.</text>
</comment>
<evidence type="ECO:0008006" key="10">
    <source>
        <dbReference type="Google" id="ProtNLM"/>
    </source>
</evidence>
<dbReference type="AlphaFoldDB" id="A0AAW1QIB3"/>
<evidence type="ECO:0000256" key="6">
    <source>
        <dbReference type="ARBA" id="ARBA00023229"/>
    </source>
</evidence>
<evidence type="ECO:0000313" key="8">
    <source>
        <dbReference type="EMBL" id="KAK9821114.1"/>
    </source>
</evidence>
<dbReference type="GO" id="GO:0004659">
    <property type="term" value="F:prenyltransferase activity"/>
    <property type="evidence" value="ECO:0007669"/>
    <property type="project" value="InterPro"/>
</dbReference>
<evidence type="ECO:0000256" key="7">
    <source>
        <dbReference type="RuleBase" id="RU004466"/>
    </source>
</evidence>
<dbReference type="InterPro" id="IPR000092">
    <property type="entry name" value="Polyprenyl_synt"/>
</dbReference>
<evidence type="ECO:0000256" key="5">
    <source>
        <dbReference type="ARBA" id="ARBA00022842"/>
    </source>
</evidence>
<accession>A0AAW1QIB3</accession>
<dbReference type="Pfam" id="PF00348">
    <property type="entry name" value="polyprenyl_synt"/>
    <property type="match status" value="1"/>
</dbReference>
<keyword evidence="5" id="KW-0460">Magnesium</keyword>
<keyword evidence="3 7" id="KW-0808">Transferase</keyword>
<dbReference type="PROSITE" id="PS00444">
    <property type="entry name" value="POLYPRENYL_SYNTHASE_2"/>
    <property type="match status" value="1"/>
</dbReference>
<dbReference type="GO" id="GO:0008299">
    <property type="term" value="P:isoprenoid biosynthetic process"/>
    <property type="evidence" value="ECO:0007669"/>
    <property type="project" value="UniProtKB-KW"/>
</dbReference>
<evidence type="ECO:0000256" key="4">
    <source>
        <dbReference type="ARBA" id="ARBA00022723"/>
    </source>
</evidence>
<dbReference type="PANTHER" id="PTHR12001:SF69">
    <property type="entry name" value="ALL TRANS-POLYPRENYL-DIPHOSPHATE SYNTHASE PDSS1"/>
    <property type="match status" value="1"/>
</dbReference>
<reference evidence="8 9" key="1">
    <citation type="journal article" date="2024" name="Nat. Commun.">
        <title>Phylogenomics reveals the evolutionary origins of lichenization in chlorophyte algae.</title>
        <authorList>
            <person name="Puginier C."/>
            <person name="Libourel C."/>
            <person name="Otte J."/>
            <person name="Skaloud P."/>
            <person name="Haon M."/>
            <person name="Grisel S."/>
            <person name="Petersen M."/>
            <person name="Berrin J.G."/>
            <person name="Delaux P.M."/>
            <person name="Dal Grande F."/>
            <person name="Keller J."/>
        </authorList>
    </citation>
    <scope>NUCLEOTIDE SEQUENCE [LARGE SCALE GENOMIC DNA]</scope>
    <source>
        <strain evidence="8 9">SAG 245.80</strain>
    </source>
</reference>
<comment type="caution">
    <text evidence="8">The sequence shown here is derived from an EMBL/GenBank/DDBJ whole genome shotgun (WGS) entry which is preliminary data.</text>
</comment>
<sequence>MEEASTSGSSVDGEFLENNALPATSLAVEPEGKGLSSSVSSSEILGPVVADMQQLTVNLRSVVGERHPMLMAAADQIFGAGGKKLRPAIVFLVARATAELAGLRNITERHRRLAEITEMIHTASLVHDDVLDDCSTRRGKTTVNSLYGSRVAVLVGDYLFAQSSWFLANLDNLEVIKLISQVIADFANGEISQAASLFDTDITLQQYMDKSFYKTATLIAASCKSSAVFSGVSEEVKNAMFEYGRHLGLAFQVVDDILDFTQTSEQLGKPQGQDLATGNLTAPVVFALSHPHHGAELEALVQSEFAEQGSLERAFALVHTAGGMSAARSLARQEADLALEALRCLPACRAKRSLEMMVGYVLDRVY</sequence>
<name>A0AAW1QIB3_9CHLO</name>
<keyword evidence="6" id="KW-0414">Isoprene biosynthesis</keyword>
<dbReference type="CDD" id="cd00685">
    <property type="entry name" value="Trans_IPPS_HT"/>
    <property type="match status" value="1"/>
</dbReference>
<evidence type="ECO:0000256" key="3">
    <source>
        <dbReference type="ARBA" id="ARBA00022679"/>
    </source>
</evidence>